<evidence type="ECO:0000313" key="2">
    <source>
        <dbReference type="Proteomes" id="UP000220900"/>
    </source>
</evidence>
<protein>
    <recommendedName>
        <fullName evidence="3">Rha family transcriptional regulator</fullName>
    </recommendedName>
</protein>
<sequence>MTGLRLVQPNESDTNDLYIESLEVAEMVGKRHADLLRDIDNYVGVLGQNAKLRSDNFFIESSYVAGTGKKYKSYLLTRKGCDMVANKMTGEKGILFTATYVTRFEEMENELKSQTQN</sequence>
<dbReference type="EMBL" id="NTZF01000004">
    <property type="protein sequence ID" value="PES98027.1"/>
    <property type="molecule type" value="Genomic_DNA"/>
</dbReference>
<name>A0A2A8LTZ6_BACCE</name>
<comment type="caution">
    <text evidence="1">The sequence shown here is derived from an EMBL/GenBank/DDBJ whole genome shotgun (WGS) entry which is preliminary data.</text>
</comment>
<organism evidence="1 2">
    <name type="scientific">Bacillus cereus</name>
    <dbReference type="NCBI Taxonomy" id="1396"/>
    <lineage>
        <taxon>Bacteria</taxon>
        <taxon>Bacillati</taxon>
        <taxon>Bacillota</taxon>
        <taxon>Bacilli</taxon>
        <taxon>Bacillales</taxon>
        <taxon>Bacillaceae</taxon>
        <taxon>Bacillus</taxon>
        <taxon>Bacillus cereus group</taxon>
    </lineage>
</organism>
<evidence type="ECO:0000313" key="1">
    <source>
        <dbReference type="EMBL" id="PES98027.1"/>
    </source>
</evidence>
<proteinExistence type="predicted"/>
<dbReference type="InterPro" id="IPR014054">
    <property type="entry name" value="Phage_regulatory_Rha"/>
</dbReference>
<dbReference type="Proteomes" id="UP000220900">
    <property type="component" value="Unassembled WGS sequence"/>
</dbReference>
<reference evidence="1 2" key="1">
    <citation type="submission" date="2017-09" db="EMBL/GenBank/DDBJ databases">
        <title>Large-scale bioinformatics analysis of Bacillus genomes uncovers conserved roles of natural products in bacterial physiology.</title>
        <authorList>
            <consortium name="Agbiome Team Llc"/>
            <person name="Bleich R.M."/>
            <person name="Grubbs K.J."/>
            <person name="Santa Maria K.C."/>
            <person name="Allen S.E."/>
            <person name="Farag S."/>
            <person name="Shank E.A."/>
            <person name="Bowers A."/>
        </authorList>
    </citation>
    <scope>NUCLEOTIDE SEQUENCE [LARGE SCALE GENOMIC DNA]</scope>
    <source>
        <strain evidence="1 2">AFS002368</strain>
    </source>
</reference>
<dbReference type="AlphaFoldDB" id="A0A2A8LTZ6"/>
<evidence type="ECO:0008006" key="3">
    <source>
        <dbReference type="Google" id="ProtNLM"/>
    </source>
</evidence>
<accession>A0A2A8LTZ6</accession>
<dbReference type="NCBIfam" id="TIGR02681">
    <property type="entry name" value="phage_pRha"/>
    <property type="match status" value="1"/>
</dbReference>
<dbReference type="Pfam" id="PF09669">
    <property type="entry name" value="Phage_pRha"/>
    <property type="match status" value="1"/>
</dbReference>
<gene>
    <name evidence="1" type="ORF">CN491_04205</name>
</gene>